<dbReference type="InterPro" id="IPR027417">
    <property type="entry name" value="P-loop_NTPase"/>
</dbReference>
<accession>A0A6A6DH21</accession>
<keyword evidence="1" id="KW-1133">Transmembrane helix</keyword>
<dbReference type="SUPFAM" id="SSF52540">
    <property type="entry name" value="P-loop containing nucleoside triphosphate hydrolases"/>
    <property type="match status" value="1"/>
</dbReference>
<sequence length="58" mass="6335">KSLIIIIIGTGAGKSIAFILPALYSTGITIIVVPLVLLQKNLKNYYIKAGIKYVKWDS</sequence>
<evidence type="ECO:0000256" key="1">
    <source>
        <dbReference type="SAM" id="Phobius"/>
    </source>
</evidence>
<keyword evidence="1" id="KW-0812">Transmembrane</keyword>
<name>A0A6A6DH21_9PEZI</name>
<evidence type="ECO:0000313" key="3">
    <source>
        <dbReference type="Proteomes" id="UP000800200"/>
    </source>
</evidence>
<dbReference type="AlphaFoldDB" id="A0A6A6DH21"/>
<evidence type="ECO:0000313" key="2">
    <source>
        <dbReference type="EMBL" id="KAF2178767.1"/>
    </source>
</evidence>
<protein>
    <recommendedName>
        <fullName evidence="4">DEAD/DEAH box helicase domain-containing protein</fullName>
    </recommendedName>
</protein>
<feature type="transmembrane region" description="Helical" evidence="1">
    <location>
        <begin position="16"/>
        <end position="38"/>
    </location>
</feature>
<keyword evidence="1" id="KW-0472">Membrane</keyword>
<proteinExistence type="predicted"/>
<feature type="non-terminal residue" evidence="2">
    <location>
        <position position="1"/>
    </location>
</feature>
<dbReference type="OrthoDB" id="3925403at2759"/>
<dbReference type="Proteomes" id="UP000800200">
    <property type="component" value="Unassembled WGS sequence"/>
</dbReference>
<dbReference type="Gene3D" id="3.40.50.300">
    <property type="entry name" value="P-loop containing nucleotide triphosphate hydrolases"/>
    <property type="match status" value="1"/>
</dbReference>
<dbReference type="EMBL" id="ML994673">
    <property type="protein sequence ID" value="KAF2178767.1"/>
    <property type="molecule type" value="Genomic_DNA"/>
</dbReference>
<gene>
    <name evidence="2" type="ORF">K469DRAFT_598722</name>
</gene>
<reference evidence="2" key="1">
    <citation type="journal article" date="2020" name="Stud. Mycol.">
        <title>101 Dothideomycetes genomes: a test case for predicting lifestyles and emergence of pathogens.</title>
        <authorList>
            <person name="Haridas S."/>
            <person name="Albert R."/>
            <person name="Binder M."/>
            <person name="Bloem J."/>
            <person name="Labutti K."/>
            <person name="Salamov A."/>
            <person name="Andreopoulos B."/>
            <person name="Baker S."/>
            <person name="Barry K."/>
            <person name="Bills G."/>
            <person name="Bluhm B."/>
            <person name="Cannon C."/>
            <person name="Castanera R."/>
            <person name="Culley D."/>
            <person name="Daum C."/>
            <person name="Ezra D."/>
            <person name="Gonzalez J."/>
            <person name="Henrissat B."/>
            <person name="Kuo A."/>
            <person name="Liang C."/>
            <person name="Lipzen A."/>
            <person name="Lutzoni F."/>
            <person name="Magnuson J."/>
            <person name="Mondo S."/>
            <person name="Nolan M."/>
            <person name="Ohm R."/>
            <person name="Pangilinan J."/>
            <person name="Park H.-J."/>
            <person name="Ramirez L."/>
            <person name="Alfaro M."/>
            <person name="Sun H."/>
            <person name="Tritt A."/>
            <person name="Yoshinaga Y."/>
            <person name="Zwiers L.-H."/>
            <person name="Turgeon B."/>
            <person name="Goodwin S."/>
            <person name="Spatafora J."/>
            <person name="Crous P."/>
            <person name="Grigoriev I."/>
        </authorList>
    </citation>
    <scope>NUCLEOTIDE SEQUENCE</scope>
    <source>
        <strain evidence="2">CBS 207.26</strain>
    </source>
</reference>
<organism evidence="2 3">
    <name type="scientific">Zopfia rhizophila CBS 207.26</name>
    <dbReference type="NCBI Taxonomy" id="1314779"/>
    <lineage>
        <taxon>Eukaryota</taxon>
        <taxon>Fungi</taxon>
        <taxon>Dikarya</taxon>
        <taxon>Ascomycota</taxon>
        <taxon>Pezizomycotina</taxon>
        <taxon>Dothideomycetes</taxon>
        <taxon>Dothideomycetes incertae sedis</taxon>
        <taxon>Zopfiaceae</taxon>
        <taxon>Zopfia</taxon>
    </lineage>
</organism>
<keyword evidence="3" id="KW-1185">Reference proteome</keyword>
<evidence type="ECO:0008006" key="4">
    <source>
        <dbReference type="Google" id="ProtNLM"/>
    </source>
</evidence>